<feature type="region of interest" description="Disordered" evidence="1">
    <location>
        <begin position="1"/>
        <end position="42"/>
    </location>
</feature>
<gene>
    <name evidence="2" type="ORF">M407DRAFT_241913</name>
</gene>
<reference evidence="2 3" key="1">
    <citation type="submission" date="2014-04" db="EMBL/GenBank/DDBJ databases">
        <authorList>
            <consortium name="DOE Joint Genome Institute"/>
            <person name="Kuo A."/>
            <person name="Girlanda M."/>
            <person name="Perotto S."/>
            <person name="Kohler A."/>
            <person name="Nagy L.G."/>
            <person name="Floudas D."/>
            <person name="Copeland A."/>
            <person name="Barry K.W."/>
            <person name="Cichocki N."/>
            <person name="Veneault-Fourrey C."/>
            <person name="LaButti K."/>
            <person name="Lindquist E.A."/>
            <person name="Lipzen A."/>
            <person name="Lundell T."/>
            <person name="Morin E."/>
            <person name="Murat C."/>
            <person name="Sun H."/>
            <person name="Tunlid A."/>
            <person name="Henrissat B."/>
            <person name="Grigoriev I.V."/>
            <person name="Hibbett D.S."/>
            <person name="Martin F."/>
            <person name="Nordberg H.P."/>
            <person name="Cantor M.N."/>
            <person name="Hua S.X."/>
        </authorList>
    </citation>
    <scope>NUCLEOTIDE SEQUENCE [LARGE SCALE GENOMIC DNA]</scope>
    <source>
        <strain evidence="2 3">MUT 4182</strain>
    </source>
</reference>
<proteinExistence type="predicted"/>
<sequence length="86" mass="9922">MGLFVNRLTMRGDERGKETRKEKRRRQRGNETREENAAGESKEMVVAVSFSQSVDSLTVLQLSRSHKPPRHALWPNMLGVLSHRLH</sequence>
<organism evidence="2 3">
    <name type="scientific">Tulasnella calospora MUT 4182</name>
    <dbReference type="NCBI Taxonomy" id="1051891"/>
    <lineage>
        <taxon>Eukaryota</taxon>
        <taxon>Fungi</taxon>
        <taxon>Dikarya</taxon>
        <taxon>Basidiomycota</taxon>
        <taxon>Agaricomycotina</taxon>
        <taxon>Agaricomycetes</taxon>
        <taxon>Cantharellales</taxon>
        <taxon>Tulasnellaceae</taxon>
        <taxon>Tulasnella</taxon>
    </lineage>
</organism>
<protein>
    <submittedName>
        <fullName evidence="2">Uncharacterized protein</fullName>
    </submittedName>
</protein>
<dbReference type="EMBL" id="KN822965">
    <property type="protein sequence ID" value="KIO31244.1"/>
    <property type="molecule type" value="Genomic_DNA"/>
</dbReference>
<evidence type="ECO:0000313" key="3">
    <source>
        <dbReference type="Proteomes" id="UP000054248"/>
    </source>
</evidence>
<dbReference type="Proteomes" id="UP000054248">
    <property type="component" value="Unassembled WGS sequence"/>
</dbReference>
<dbReference type="AlphaFoldDB" id="A0A0C3QT18"/>
<accession>A0A0C3QT18</accession>
<dbReference type="HOGENOM" id="CLU_2499541_0_0_1"/>
<feature type="compositionally biased region" description="Basic and acidic residues" evidence="1">
    <location>
        <begin position="10"/>
        <end position="21"/>
    </location>
</feature>
<name>A0A0C3QT18_9AGAM</name>
<keyword evidence="3" id="KW-1185">Reference proteome</keyword>
<evidence type="ECO:0000313" key="2">
    <source>
        <dbReference type="EMBL" id="KIO31244.1"/>
    </source>
</evidence>
<reference evidence="3" key="2">
    <citation type="submission" date="2015-01" db="EMBL/GenBank/DDBJ databases">
        <title>Evolutionary Origins and Diversification of the Mycorrhizal Mutualists.</title>
        <authorList>
            <consortium name="DOE Joint Genome Institute"/>
            <consortium name="Mycorrhizal Genomics Consortium"/>
            <person name="Kohler A."/>
            <person name="Kuo A."/>
            <person name="Nagy L.G."/>
            <person name="Floudas D."/>
            <person name="Copeland A."/>
            <person name="Barry K.W."/>
            <person name="Cichocki N."/>
            <person name="Veneault-Fourrey C."/>
            <person name="LaButti K."/>
            <person name="Lindquist E.A."/>
            <person name="Lipzen A."/>
            <person name="Lundell T."/>
            <person name="Morin E."/>
            <person name="Murat C."/>
            <person name="Riley R."/>
            <person name="Ohm R."/>
            <person name="Sun H."/>
            <person name="Tunlid A."/>
            <person name="Henrissat B."/>
            <person name="Grigoriev I.V."/>
            <person name="Hibbett D.S."/>
            <person name="Martin F."/>
        </authorList>
    </citation>
    <scope>NUCLEOTIDE SEQUENCE [LARGE SCALE GENOMIC DNA]</scope>
    <source>
        <strain evidence="3">MUT 4182</strain>
    </source>
</reference>
<feature type="compositionally biased region" description="Basic and acidic residues" evidence="1">
    <location>
        <begin position="28"/>
        <end position="42"/>
    </location>
</feature>
<evidence type="ECO:0000256" key="1">
    <source>
        <dbReference type="SAM" id="MobiDB-lite"/>
    </source>
</evidence>